<evidence type="ECO:0000313" key="2">
    <source>
        <dbReference type="Proteomes" id="UP001138997"/>
    </source>
</evidence>
<keyword evidence="2" id="KW-1185">Reference proteome</keyword>
<name>A0A9X1N8N2_9ACTN</name>
<organism evidence="1 2">
    <name type="scientific">Kineosporia babensis</name>
    <dbReference type="NCBI Taxonomy" id="499548"/>
    <lineage>
        <taxon>Bacteria</taxon>
        <taxon>Bacillati</taxon>
        <taxon>Actinomycetota</taxon>
        <taxon>Actinomycetes</taxon>
        <taxon>Kineosporiales</taxon>
        <taxon>Kineosporiaceae</taxon>
        <taxon>Kineosporia</taxon>
    </lineage>
</organism>
<evidence type="ECO:0000313" key="1">
    <source>
        <dbReference type="EMBL" id="MCD5309590.1"/>
    </source>
</evidence>
<proteinExistence type="predicted"/>
<dbReference type="EMBL" id="JAJOMB010000001">
    <property type="protein sequence ID" value="MCD5309590.1"/>
    <property type="molecule type" value="Genomic_DNA"/>
</dbReference>
<gene>
    <name evidence="1" type="ORF">LR394_01690</name>
</gene>
<accession>A0A9X1N8N2</accession>
<reference evidence="1" key="1">
    <citation type="submission" date="2021-11" db="EMBL/GenBank/DDBJ databases">
        <title>Streptomyces corallinus and Kineosporia corallina sp. nov., two new coral-derived marine actinobacteria.</title>
        <authorList>
            <person name="Buangrab K."/>
            <person name="Sutthacheep M."/>
            <person name="Yeemin T."/>
            <person name="Harunari E."/>
            <person name="Igarashi Y."/>
            <person name="Sripreechasak P."/>
            <person name="Kanchanasin P."/>
            <person name="Tanasupawat S."/>
            <person name="Phongsopitanun W."/>
        </authorList>
    </citation>
    <scope>NUCLEOTIDE SEQUENCE</scope>
    <source>
        <strain evidence="1">JCM 31032</strain>
    </source>
</reference>
<dbReference type="RefSeq" id="WP_231438514.1">
    <property type="nucleotide sequence ID" value="NZ_JAJOMB010000001.1"/>
</dbReference>
<sequence length="91" mass="9883">MLSSPGRRDAGTRIVNALRHTRCLALDDRSEQLTAEASRHATDLAERSQELQSAQQLLSAALDRTPSTPSAIASPAYRTSASLSTCCRRAW</sequence>
<protein>
    <submittedName>
        <fullName evidence="1">Uncharacterized protein</fullName>
    </submittedName>
</protein>
<dbReference type="AlphaFoldDB" id="A0A9X1N8N2"/>
<dbReference type="Proteomes" id="UP001138997">
    <property type="component" value="Unassembled WGS sequence"/>
</dbReference>
<comment type="caution">
    <text evidence="1">The sequence shown here is derived from an EMBL/GenBank/DDBJ whole genome shotgun (WGS) entry which is preliminary data.</text>
</comment>